<feature type="transmembrane region" description="Helical" evidence="1">
    <location>
        <begin position="12"/>
        <end position="33"/>
    </location>
</feature>
<keyword evidence="1" id="KW-0472">Membrane</keyword>
<gene>
    <name evidence="2" type="ORF">RBI02_06790</name>
</gene>
<feature type="transmembrane region" description="Helical" evidence="1">
    <location>
        <begin position="130"/>
        <end position="153"/>
    </location>
</feature>
<evidence type="ECO:0000313" key="2">
    <source>
        <dbReference type="EMBL" id="MDV3104243.1"/>
    </source>
</evidence>
<feature type="transmembrane region" description="Helical" evidence="1">
    <location>
        <begin position="234"/>
        <end position="256"/>
    </location>
</feature>
<keyword evidence="3" id="KW-1185">Reference proteome</keyword>
<dbReference type="RefSeq" id="WP_315342354.1">
    <property type="nucleotide sequence ID" value="NZ_JAVDZE010000003.1"/>
</dbReference>
<name>A0AAE4T3X0_9EURY</name>
<reference evidence="2 3" key="1">
    <citation type="submission" date="2023-08" db="EMBL/GenBank/DDBJ databases">
        <title>Draft genome sequence of Thermococcus waiotapuensis WT1T, a thermophilic sulphur-dependent archaeon from order Thermococcales.</title>
        <authorList>
            <person name="Manners S.H."/>
            <person name="Carere C.R."/>
            <person name="Dhami M.K."/>
            <person name="Dobson R.C.J."/>
            <person name="Stott M.B."/>
        </authorList>
    </citation>
    <scope>NUCLEOTIDE SEQUENCE [LARGE SCALE GENOMIC DNA]</scope>
    <source>
        <strain evidence="2 3">WT1</strain>
    </source>
</reference>
<dbReference type="EMBL" id="JAVDZE010000003">
    <property type="protein sequence ID" value="MDV3104243.1"/>
    <property type="molecule type" value="Genomic_DNA"/>
</dbReference>
<keyword evidence="1" id="KW-0812">Transmembrane</keyword>
<dbReference type="Proteomes" id="UP001245683">
    <property type="component" value="Unassembled WGS sequence"/>
</dbReference>
<organism evidence="2 3">
    <name type="scientific">Thermococcus waiotapuensis</name>
    <dbReference type="NCBI Taxonomy" id="90909"/>
    <lineage>
        <taxon>Archaea</taxon>
        <taxon>Methanobacteriati</taxon>
        <taxon>Methanobacteriota</taxon>
        <taxon>Thermococci</taxon>
        <taxon>Thermococcales</taxon>
        <taxon>Thermococcaceae</taxon>
        <taxon>Thermococcus</taxon>
    </lineage>
</organism>
<dbReference type="AlphaFoldDB" id="A0AAE4T3X0"/>
<keyword evidence="1" id="KW-1133">Transmembrane helix</keyword>
<proteinExistence type="predicted"/>
<feature type="transmembrane region" description="Helical" evidence="1">
    <location>
        <begin position="88"/>
        <end position="109"/>
    </location>
</feature>
<feature type="transmembrane region" description="Helical" evidence="1">
    <location>
        <begin position="165"/>
        <end position="187"/>
    </location>
</feature>
<evidence type="ECO:0000256" key="1">
    <source>
        <dbReference type="SAM" id="Phobius"/>
    </source>
</evidence>
<accession>A0AAE4T3X0</accession>
<feature type="transmembrane region" description="Helical" evidence="1">
    <location>
        <begin position="194"/>
        <end position="214"/>
    </location>
</feature>
<evidence type="ECO:0000313" key="3">
    <source>
        <dbReference type="Proteomes" id="UP001245683"/>
    </source>
</evidence>
<comment type="caution">
    <text evidence="2">The sequence shown here is derived from an EMBL/GenBank/DDBJ whole genome shotgun (WGS) entry which is preliminary data.</text>
</comment>
<protein>
    <submittedName>
        <fullName evidence="2">Uncharacterized protein</fullName>
    </submittedName>
</protein>
<sequence>MRYAALEIGSSRSVILVMVLAPAIVLYTAWHAFLGLDLGDLGGAEFMKTAQKNEVGEVVSSFEKVLEPFLSEVLRAQIKAFENGIKTFLVGSFLTLSTLTSMTFCRAITEGSIINEIGLLRERRRVFFERVIPLFIYAGFMSTLLSAGAMIFLPFTGVEVTKRLLGALLITTFLASLWGIFLSAIVGSLLRDNVYSLLSAFFVVGIFLFAGNYGELLFPFAGAFEFLLSGGQSMELVVIFGLSIFAVSPLAALKAFERGDYY</sequence>